<protein>
    <submittedName>
        <fullName evidence="9">Cytochrome P450</fullName>
    </submittedName>
</protein>
<sequence>MARMACLLTLAIIPITGAVYLALLTYRHRCKIYQLRKQGIPMPNEWSWVTGHLLTLQKYQEQLPPDANVNLASKDLCAEFPETEFFLMDYWPVYPPLFVSFSPEICSQMTSKHNLPKTEQIGRSLLPITGGQSMISMNGMEWKFWRGLFNPGFSAASMMKNLPHIVDCVQIFREILQEHAGKGILCLDELTTRLTMDVIIKVTLDANLDYQRSDNALATALGYITRWHSFWDPRILMHPLRPFIQWYYGRVMNTYIRTELQKQFEERSSTDAAGGPNRNKSAISLALEAYMADQAQKSPSTPTTKLDAHFAQYATNQIRLFLFAGNDTTSSSIVYTYHLLSQNPKAMAELQKEHDEIFGPDVSKAGDILREKPALLNQCRYTLAVIKETLRLYAPASTMRAPSPGVVVTDRHNNSYPMDAIGATIIHTAIHTNPRLWPRPLEFLPERFLVDAGHALYPLAAAYRPFEQGPRGCIGQTLVYSEMKTVLVMTARIFKISPAYEEWDKMKAGNEGWLNRLGKGIGLVKEVPRTVHGDRAYQTDKAGTHPADGYPCRVELI</sequence>
<dbReference type="SUPFAM" id="SSF48264">
    <property type="entry name" value="Cytochrome P450"/>
    <property type="match status" value="1"/>
</dbReference>
<name>A0A6A6S5K5_9PLEO</name>
<dbReference type="Pfam" id="PF00067">
    <property type="entry name" value="p450"/>
    <property type="match status" value="1"/>
</dbReference>
<evidence type="ECO:0000256" key="5">
    <source>
        <dbReference type="ARBA" id="ARBA00023002"/>
    </source>
</evidence>
<keyword evidence="3 8" id="KW-0349">Heme</keyword>
<evidence type="ECO:0000256" key="3">
    <source>
        <dbReference type="ARBA" id="ARBA00022617"/>
    </source>
</evidence>
<dbReference type="Proteomes" id="UP000799753">
    <property type="component" value="Unassembled WGS sequence"/>
</dbReference>
<keyword evidence="10" id="KW-1185">Reference proteome</keyword>
<comment type="pathway">
    <text evidence="2">Secondary metabolite biosynthesis.</text>
</comment>
<dbReference type="GO" id="GO:0016705">
    <property type="term" value="F:oxidoreductase activity, acting on paired donors, with incorporation or reduction of molecular oxygen"/>
    <property type="evidence" value="ECO:0007669"/>
    <property type="project" value="InterPro"/>
</dbReference>
<keyword evidence="4 8" id="KW-0479">Metal-binding</keyword>
<accession>A0A6A6S5K5</accession>
<evidence type="ECO:0000256" key="8">
    <source>
        <dbReference type="PIRSR" id="PIRSR602401-1"/>
    </source>
</evidence>
<dbReference type="PANTHER" id="PTHR24305:SF107">
    <property type="entry name" value="P450, PUTATIVE (EUROFUNG)-RELATED"/>
    <property type="match status" value="1"/>
</dbReference>
<evidence type="ECO:0000256" key="6">
    <source>
        <dbReference type="ARBA" id="ARBA00023004"/>
    </source>
</evidence>
<dbReference type="GO" id="GO:0005506">
    <property type="term" value="F:iron ion binding"/>
    <property type="evidence" value="ECO:0007669"/>
    <property type="project" value="InterPro"/>
</dbReference>
<keyword evidence="6 8" id="KW-0408">Iron</keyword>
<proteinExistence type="predicted"/>
<evidence type="ECO:0000313" key="9">
    <source>
        <dbReference type="EMBL" id="KAF2642013.1"/>
    </source>
</evidence>
<organism evidence="9 10">
    <name type="scientific">Massarina eburnea CBS 473.64</name>
    <dbReference type="NCBI Taxonomy" id="1395130"/>
    <lineage>
        <taxon>Eukaryota</taxon>
        <taxon>Fungi</taxon>
        <taxon>Dikarya</taxon>
        <taxon>Ascomycota</taxon>
        <taxon>Pezizomycotina</taxon>
        <taxon>Dothideomycetes</taxon>
        <taxon>Pleosporomycetidae</taxon>
        <taxon>Pleosporales</taxon>
        <taxon>Massarineae</taxon>
        <taxon>Massarinaceae</taxon>
        <taxon>Massarina</taxon>
    </lineage>
</organism>
<evidence type="ECO:0000256" key="4">
    <source>
        <dbReference type="ARBA" id="ARBA00022723"/>
    </source>
</evidence>
<dbReference type="InterPro" id="IPR001128">
    <property type="entry name" value="Cyt_P450"/>
</dbReference>
<evidence type="ECO:0000313" key="10">
    <source>
        <dbReference type="Proteomes" id="UP000799753"/>
    </source>
</evidence>
<comment type="cofactor">
    <cofactor evidence="1 8">
        <name>heme</name>
        <dbReference type="ChEBI" id="CHEBI:30413"/>
    </cofactor>
</comment>
<dbReference type="PRINTS" id="PR00463">
    <property type="entry name" value="EP450I"/>
</dbReference>
<feature type="binding site" description="axial binding residue" evidence="8">
    <location>
        <position position="473"/>
    </location>
    <ligand>
        <name>heme</name>
        <dbReference type="ChEBI" id="CHEBI:30413"/>
    </ligand>
    <ligandPart>
        <name>Fe</name>
        <dbReference type="ChEBI" id="CHEBI:18248"/>
    </ligandPart>
</feature>
<dbReference type="InterPro" id="IPR002401">
    <property type="entry name" value="Cyt_P450_E_grp-I"/>
</dbReference>
<dbReference type="AlphaFoldDB" id="A0A6A6S5K5"/>
<dbReference type="PRINTS" id="PR00385">
    <property type="entry name" value="P450"/>
</dbReference>
<evidence type="ECO:0000256" key="2">
    <source>
        <dbReference type="ARBA" id="ARBA00005179"/>
    </source>
</evidence>
<dbReference type="GO" id="GO:0004497">
    <property type="term" value="F:monooxygenase activity"/>
    <property type="evidence" value="ECO:0007669"/>
    <property type="project" value="UniProtKB-KW"/>
</dbReference>
<dbReference type="InterPro" id="IPR036396">
    <property type="entry name" value="Cyt_P450_sf"/>
</dbReference>
<keyword evidence="7" id="KW-0503">Monooxygenase</keyword>
<feature type="non-terminal residue" evidence="9">
    <location>
        <position position="557"/>
    </location>
</feature>
<dbReference type="EMBL" id="MU006782">
    <property type="protein sequence ID" value="KAF2642013.1"/>
    <property type="molecule type" value="Genomic_DNA"/>
</dbReference>
<dbReference type="InterPro" id="IPR050121">
    <property type="entry name" value="Cytochrome_P450_monoxygenase"/>
</dbReference>
<dbReference type="PANTHER" id="PTHR24305">
    <property type="entry name" value="CYTOCHROME P450"/>
    <property type="match status" value="1"/>
</dbReference>
<evidence type="ECO:0000256" key="7">
    <source>
        <dbReference type="ARBA" id="ARBA00023033"/>
    </source>
</evidence>
<reference evidence="9" key="1">
    <citation type="journal article" date="2020" name="Stud. Mycol.">
        <title>101 Dothideomycetes genomes: a test case for predicting lifestyles and emergence of pathogens.</title>
        <authorList>
            <person name="Haridas S."/>
            <person name="Albert R."/>
            <person name="Binder M."/>
            <person name="Bloem J."/>
            <person name="Labutti K."/>
            <person name="Salamov A."/>
            <person name="Andreopoulos B."/>
            <person name="Baker S."/>
            <person name="Barry K."/>
            <person name="Bills G."/>
            <person name="Bluhm B."/>
            <person name="Cannon C."/>
            <person name="Castanera R."/>
            <person name="Culley D."/>
            <person name="Daum C."/>
            <person name="Ezra D."/>
            <person name="Gonzalez J."/>
            <person name="Henrissat B."/>
            <person name="Kuo A."/>
            <person name="Liang C."/>
            <person name="Lipzen A."/>
            <person name="Lutzoni F."/>
            <person name="Magnuson J."/>
            <person name="Mondo S."/>
            <person name="Nolan M."/>
            <person name="Ohm R."/>
            <person name="Pangilinan J."/>
            <person name="Park H.-J."/>
            <person name="Ramirez L."/>
            <person name="Alfaro M."/>
            <person name="Sun H."/>
            <person name="Tritt A."/>
            <person name="Yoshinaga Y."/>
            <person name="Zwiers L.-H."/>
            <person name="Turgeon B."/>
            <person name="Goodwin S."/>
            <person name="Spatafora J."/>
            <person name="Crous P."/>
            <person name="Grigoriev I."/>
        </authorList>
    </citation>
    <scope>NUCLEOTIDE SEQUENCE</scope>
    <source>
        <strain evidence="9">CBS 473.64</strain>
    </source>
</reference>
<dbReference type="OrthoDB" id="10029320at2759"/>
<dbReference type="Gene3D" id="1.10.630.10">
    <property type="entry name" value="Cytochrome P450"/>
    <property type="match status" value="1"/>
</dbReference>
<keyword evidence="5" id="KW-0560">Oxidoreductase</keyword>
<dbReference type="CDD" id="cd11051">
    <property type="entry name" value="CYP59-like"/>
    <property type="match status" value="1"/>
</dbReference>
<evidence type="ECO:0000256" key="1">
    <source>
        <dbReference type="ARBA" id="ARBA00001971"/>
    </source>
</evidence>
<dbReference type="GO" id="GO:0020037">
    <property type="term" value="F:heme binding"/>
    <property type="evidence" value="ECO:0007669"/>
    <property type="project" value="InterPro"/>
</dbReference>
<gene>
    <name evidence="9" type="ORF">P280DRAFT_424703</name>
</gene>